<dbReference type="InterPro" id="IPR027417">
    <property type="entry name" value="P-loop_NTPase"/>
</dbReference>
<dbReference type="Proteomes" id="UP000325013">
    <property type="component" value="Unassembled WGS sequence"/>
</dbReference>
<dbReference type="EMBL" id="SAYJ01000018">
    <property type="protein sequence ID" value="TXJ55765.1"/>
    <property type="molecule type" value="Genomic_DNA"/>
</dbReference>
<dbReference type="GO" id="GO:0005524">
    <property type="term" value="F:ATP binding"/>
    <property type="evidence" value="ECO:0007669"/>
    <property type="project" value="InterPro"/>
</dbReference>
<evidence type="ECO:0000259" key="2">
    <source>
        <dbReference type="Pfam" id="PF13304"/>
    </source>
</evidence>
<dbReference type="OrthoDB" id="304566at2"/>
<evidence type="ECO:0000313" key="3">
    <source>
        <dbReference type="EMBL" id="TXJ55765.1"/>
    </source>
</evidence>
<gene>
    <name evidence="3" type="ORF">EPJ67_09360</name>
</gene>
<organism evidence="3 4">
    <name type="scientific">Brachyspira aalborgi</name>
    <dbReference type="NCBI Taxonomy" id="29522"/>
    <lineage>
        <taxon>Bacteria</taxon>
        <taxon>Pseudomonadati</taxon>
        <taxon>Spirochaetota</taxon>
        <taxon>Spirochaetia</taxon>
        <taxon>Brachyspirales</taxon>
        <taxon>Brachyspiraceae</taxon>
        <taxon>Brachyspira</taxon>
    </lineage>
</organism>
<feature type="domain" description="ATPase AAA-type core" evidence="2">
    <location>
        <begin position="37"/>
        <end position="357"/>
    </location>
</feature>
<dbReference type="SUPFAM" id="SSF52540">
    <property type="entry name" value="P-loop containing nucleoside triphosphate hydrolases"/>
    <property type="match status" value="1"/>
</dbReference>
<dbReference type="InterPro" id="IPR051396">
    <property type="entry name" value="Bact_Antivir_Def_Nuclease"/>
</dbReference>
<evidence type="ECO:0000256" key="1">
    <source>
        <dbReference type="SAM" id="Coils"/>
    </source>
</evidence>
<dbReference type="PANTHER" id="PTHR43581:SF4">
    <property type="entry name" value="ATP_GTP PHOSPHATASE"/>
    <property type="match status" value="1"/>
</dbReference>
<dbReference type="Pfam" id="PF13304">
    <property type="entry name" value="AAA_21"/>
    <property type="match status" value="1"/>
</dbReference>
<dbReference type="Gene3D" id="3.40.1360.10">
    <property type="match status" value="1"/>
</dbReference>
<dbReference type="PANTHER" id="PTHR43581">
    <property type="entry name" value="ATP/GTP PHOSPHATASE"/>
    <property type="match status" value="1"/>
</dbReference>
<keyword evidence="1" id="KW-0175">Coiled coil</keyword>
<sequence>MNRRFLKIKNFKNIGIDKYQYLNLNNTLDPYKMGELVIIIGENNVGKSNILEAIERINSNNLEKDIPDFIGFDKSLPEISLVCVENEYKNEATHKREGNYNTLKIYLDDAGFTKTSIEFANSNENIINNANNDNKEKEDNKVIDENETKEITNNDSEEVDIIKEKYGINIKPNIFYYKENIIKNYDLTTTLENISESKFFKALLKSIDFNIDTIKLAYEKGKKNFAYREDYEKEINSKLNDIVSKKFNELYFNLNKSIQKYEFYIRLGDNNIHIYLKKNNQAINLDNQSIGFKWFFNLFFDFLHSDLLKRGDIVLMDELDAHLSLPARRDLRKFLKKFARDNGITFMVATHNPSFIDINHLDEIRIVKHRKEGNGVEIINDFHTINPDDVDTLEDIINSFGILHRDILTNPNNRVVFVEGITDYNYLTAFKLLRENEENKEINMVFLPISGIGNKETMKTIIEKLSKFRNSIVFTDADKAGLIFQELSSGKKDSLKVVNLKDIPDLNNKKEIEDLFSENDRKNYYYVIEKKNTKGSSLFKNTILNNKSKLEEETINNFNKVLDFFITFNADKNPNIHIDYNSSIDKIDKI</sequence>
<dbReference type="GO" id="GO:0016887">
    <property type="term" value="F:ATP hydrolysis activity"/>
    <property type="evidence" value="ECO:0007669"/>
    <property type="project" value="InterPro"/>
</dbReference>
<reference evidence="3 4" key="1">
    <citation type="journal article" date="1992" name="Lakartidningen">
        <title>[Penicillin V and not amoxicillin is the first choice preparation in acute otitis].</title>
        <authorList>
            <person name="Kamme C."/>
            <person name="Lundgren K."/>
            <person name="Prellner K."/>
        </authorList>
    </citation>
    <scope>NUCLEOTIDE SEQUENCE [LARGE SCALE GENOMIC DNA]</scope>
    <source>
        <strain evidence="3 4">PC2777IV</strain>
    </source>
</reference>
<accession>A0A5C8G1S4</accession>
<dbReference type="CDD" id="cd00267">
    <property type="entry name" value="ABC_ATPase"/>
    <property type="match status" value="1"/>
</dbReference>
<feature type="coiled-coil region" evidence="1">
    <location>
        <begin position="120"/>
        <end position="147"/>
    </location>
</feature>
<dbReference type="InterPro" id="IPR003959">
    <property type="entry name" value="ATPase_AAA_core"/>
</dbReference>
<dbReference type="AlphaFoldDB" id="A0A5C8G1S4"/>
<evidence type="ECO:0000313" key="4">
    <source>
        <dbReference type="Proteomes" id="UP000325013"/>
    </source>
</evidence>
<proteinExistence type="predicted"/>
<name>A0A5C8G1S4_9SPIR</name>
<dbReference type="Gene3D" id="3.40.50.300">
    <property type="entry name" value="P-loop containing nucleotide triphosphate hydrolases"/>
    <property type="match status" value="1"/>
</dbReference>
<protein>
    <recommendedName>
        <fullName evidence="2">ATPase AAA-type core domain-containing protein</fullName>
    </recommendedName>
</protein>
<comment type="caution">
    <text evidence="3">The sequence shown here is derived from an EMBL/GenBank/DDBJ whole genome shotgun (WGS) entry which is preliminary data.</text>
</comment>
<dbReference type="RefSeq" id="WP_147529352.1">
    <property type="nucleotide sequence ID" value="NZ_SAYJ01000018.1"/>
</dbReference>